<proteinExistence type="predicted"/>
<evidence type="ECO:0000313" key="1">
    <source>
        <dbReference type="Proteomes" id="UP000887576"/>
    </source>
</evidence>
<dbReference type="WBParaSite" id="JU765_v2.g16719.t1">
    <property type="protein sequence ID" value="JU765_v2.g16719.t1"/>
    <property type="gene ID" value="JU765_v2.g16719"/>
</dbReference>
<dbReference type="Proteomes" id="UP000887576">
    <property type="component" value="Unplaced"/>
</dbReference>
<organism evidence="1 2">
    <name type="scientific">Panagrolaimus sp. JU765</name>
    <dbReference type="NCBI Taxonomy" id="591449"/>
    <lineage>
        <taxon>Eukaryota</taxon>
        <taxon>Metazoa</taxon>
        <taxon>Ecdysozoa</taxon>
        <taxon>Nematoda</taxon>
        <taxon>Chromadorea</taxon>
        <taxon>Rhabditida</taxon>
        <taxon>Tylenchina</taxon>
        <taxon>Panagrolaimomorpha</taxon>
        <taxon>Panagrolaimoidea</taxon>
        <taxon>Panagrolaimidae</taxon>
        <taxon>Panagrolaimus</taxon>
    </lineage>
</organism>
<reference evidence="2" key="1">
    <citation type="submission" date="2022-11" db="UniProtKB">
        <authorList>
            <consortium name="WormBaseParasite"/>
        </authorList>
    </citation>
    <scope>IDENTIFICATION</scope>
</reference>
<sequence>HKYYCNIQEKAKTYSKSLPFKTNKAGRN</sequence>
<protein>
    <submittedName>
        <fullName evidence="2">Uncharacterized protein</fullName>
    </submittedName>
</protein>
<name>A0AC34QIT1_9BILA</name>
<evidence type="ECO:0000313" key="2">
    <source>
        <dbReference type="WBParaSite" id="JU765_v2.g16719.t1"/>
    </source>
</evidence>
<accession>A0AC34QIT1</accession>